<comment type="caution">
    <text evidence="1">The sequence shown here is derived from an EMBL/GenBank/DDBJ whole genome shotgun (WGS) entry which is preliminary data.</text>
</comment>
<name>A0A9P6DM83_9AGAM</name>
<proteinExistence type="predicted"/>
<dbReference type="EMBL" id="MU129297">
    <property type="protein sequence ID" value="KAF9503828.1"/>
    <property type="molecule type" value="Genomic_DNA"/>
</dbReference>
<evidence type="ECO:0000313" key="1">
    <source>
        <dbReference type="EMBL" id="KAF9503828.1"/>
    </source>
</evidence>
<protein>
    <submittedName>
        <fullName evidence="1">Uncharacterized protein</fullName>
    </submittedName>
</protein>
<sequence length="150" mass="16885">VFGELYSSDLWLWLHDAIQKQPPECNHDGTHCNLVRVVAAIILWSNVMQLANFGTAKLWPAYLMLGNQSGWYCGKPTACKCHHIANFTLLPDSIQDFICQASPNNKNAKGPLLTHLRHELMHGIWDKLLDNEFINGYEHGIPTMCGDGVE</sequence>
<evidence type="ECO:0000313" key="2">
    <source>
        <dbReference type="Proteomes" id="UP000886523"/>
    </source>
</evidence>
<accession>A0A9P6DM83</accession>
<reference evidence="1" key="1">
    <citation type="journal article" date="2020" name="Nat. Commun.">
        <title>Large-scale genome sequencing of mycorrhizal fungi provides insights into the early evolution of symbiotic traits.</title>
        <authorList>
            <person name="Miyauchi S."/>
            <person name="Kiss E."/>
            <person name="Kuo A."/>
            <person name="Drula E."/>
            <person name="Kohler A."/>
            <person name="Sanchez-Garcia M."/>
            <person name="Morin E."/>
            <person name="Andreopoulos B."/>
            <person name="Barry K.W."/>
            <person name="Bonito G."/>
            <person name="Buee M."/>
            <person name="Carver A."/>
            <person name="Chen C."/>
            <person name="Cichocki N."/>
            <person name="Clum A."/>
            <person name="Culley D."/>
            <person name="Crous P.W."/>
            <person name="Fauchery L."/>
            <person name="Girlanda M."/>
            <person name="Hayes R.D."/>
            <person name="Keri Z."/>
            <person name="LaButti K."/>
            <person name="Lipzen A."/>
            <person name="Lombard V."/>
            <person name="Magnuson J."/>
            <person name="Maillard F."/>
            <person name="Murat C."/>
            <person name="Nolan M."/>
            <person name="Ohm R.A."/>
            <person name="Pangilinan J."/>
            <person name="Pereira M.F."/>
            <person name="Perotto S."/>
            <person name="Peter M."/>
            <person name="Pfister S."/>
            <person name="Riley R."/>
            <person name="Sitrit Y."/>
            <person name="Stielow J.B."/>
            <person name="Szollosi G."/>
            <person name="Zifcakova L."/>
            <person name="Stursova M."/>
            <person name="Spatafora J.W."/>
            <person name="Tedersoo L."/>
            <person name="Vaario L.M."/>
            <person name="Yamada A."/>
            <person name="Yan M."/>
            <person name="Wang P."/>
            <person name="Xu J."/>
            <person name="Bruns T."/>
            <person name="Baldrian P."/>
            <person name="Vilgalys R."/>
            <person name="Dunand C."/>
            <person name="Henrissat B."/>
            <person name="Grigoriev I.V."/>
            <person name="Hibbett D."/>
            <person name="Nagy L.G."/>
            <person name="Martin F.M."/>
        </authorList>
    </citation>
    <scope>NUCLEOTIDE SEQUENCE</scope>
    <source>
        <strain evidence="1">UP504</strain>
    </source>
</reference>
<feature type="non-terminal residue" evidence="1">
    <location>
        <position position="1"/>
    </location>
</feature>
<dbReference type="Proteomes" id="UP000886523">
    <property type="component" value="Unassembled WGS sequence"/>
</dbReference>
<organism evidence="1 2">
    <name type="scientific">Hydnum rufescens UP504</name>
    <dbReference type="NCBI Taxonomy" id="1448309"/>
    <lineage>
        <taxon>Eukaryota</taxon>
        <taxon>Fungi</taxon>
        <taxon>Dikarya</taxon>
        <taxon>Basidiomycota</taxon>
        <taxon>Agaricomycotina</taxon>
        <taxon>Agaricomycetes</taxon>
        <taxon>Cantharellales</taxon>
        <taxon>Hydnaceae</taxon>
        <taxon>Hydnum</taxon>
    </lineage>
</organism>
<keyword evidence="2" id="KW-1185">Reference proteome</keyword>
<dbReference type="AlphaFoldDB" id="A0A9P6DM83"/>
<gene>
    <name evidence="1" type="ORF">BS47DRAFT_1309176</name>
</gene>
<dbReference type="OrthoDB" id="3208495at2759"/>